<reference evidence="2" key="1">
    <citation type="submission" date="2023-03" db="EMBL/GenBank/DDBJ databases">
        <title>Massive genome expansion in bonnet fungi (Mycena s.s.) driven by repeated elements and novel gene families across ecological guilds.</title>
        <authorList>
            <consortium name="Lawrence Berkeley National Laboratory"/>
            <person name="Harder C.B."/>
            <person name="Miyauchi S."/>
            <person name="Viragh M."/>
            <person name="Kuo A."/>
            <person name="Thoen E."/>
            <person name="Andreopoulos B."/>
            <person name="Lu D."/>
            <person name="Skrede I."/>
            <person name="Drula E."/>
            <person name="Henrissat B."/>
            <person name="Morin E."/>
            <person name="Kohler A."/>
            <person name="Barry K."/>
            <person name="LaButti K."/>
            <person name="Morin E."/>
            <person name="Salamov A."/>
            <person name="Lipzen A."/>
            <person name="Mereny Z."/>
            <person name="Hegedus B."/>
            <person name="Baldrian P."/>
            <person name="Stursova M."/>
            <person name="Weitz H."/>
            <person name="Taylor A."/>
            <person name="Grigoriev I.V."/>
            <person name="Nagy L.G."/>
            <person name="Martin F."/>
            <person name="Kauserud H."/>
        </authorList>
    </citation>
    <scope>NUCLEOTIDE SEQUENCE</scope>
    <source>
        <strain evidence="2">CBHHK067</strain>
    </source>
</reference>
<feature type="compositionally biased region" description="Polar residues" evidence="1">
    <location>
        <begin position="1"/>
        <end position="12"/>
    </location>
</feature>
<sequence>MSGNSPINTSDPYHSEEEPSSGPPCTEDIGIILFKKLIQDCGGSLGQEMATTFVQELQQAMGQEDLHNEMKEQDANTPPDLREMCIKSAKLEASEDTLMWRYIDVHNSDMDLD</sequence>
<protein>
    <submittedName>
        <fullName evidence="2">Uncharacterized protein</fullName>
    </submittedName>
</protein>
<organism evidence="2 3">
    <name type="scientific">Mycena rosella</name>
    <name type="common">Pink bonnet</name>
    <name type="synonym">Agaricus rosellus</name>
    <dbReference type="NCBI Taxonomy" id="1033263"/>
    <lineage>
        <taxon>Eukaryota</taxon>
        <taxon>Fungi</taxon>
        <taxon>Dikarya</taxon>
        <taxon>Basidiomycota</taxon>
        <taxon>Agaricomycotina</taxon>
        <taxon>Agaricomycetes</taxon>
        <taxon>Agaricomycetidae</taxon>
        <taxon>Agaricales</taxon>
        <taxon>Marasmiineae</taxon>
        <taxon>Mycenaceae</taxon>
        <taxon>Mycena</taxon>
    </lineage>
</organism>
<evidence type="ECO:0000256" key="1">
    <source>
        <dbReference type="SAM" id="MobiDB-lite"/>
    </source>
</evidence>
<proteinExistence type="predicted"/>
<dbReference type="EMBL" id="JARKIE010000024">
    <property type="protein sequence ID" value="KAJ7698913.1"/>
    <property type="molecule type" value="Genomic_DNA"/>
</dbReference>
<feature type="region of interest" description="Disordered" evidence="1">
    <location>
        <begin position="1"/>
        <end position="26"/>
    </location>
</feature>
<evidence type="ECO:0000313" key="2">
    <source>
        <dbReference type="EMBL" id="KAJ7698913.1"/>
    </source>
</evidence>
<gene>
    <name evidence="2" type="ORF">B0H17DRAFT_1129467</name>
</gene>
<dbReference type="Proteomes" id="UP001221757">
    <property type="component" value="Unassembled WGS sequence"/>
</dbReference>
<keyword evidence="3" id="KW-1185">Reference proteome</keyword>
<comment type="caution">
    <text evidence="2">The sequence shown here is derived from an EMBL/GenBank/DDBJ whole genome shotgun (WGS) entry which is preliminary data.</text>
</comment>
<name>A0AAD7DST1_MYCRO</name>
<accession>A0AAD7DST1</accession>
<evidence type="ECO:0000313" key="3">
    <source>
        <dbReference type="Proteomes" id="UP001221757"/>
    </source>
</evidence>
<dbReference type="AlphaFoldDB" id="A0AAD7DST1"/>